<dbReference type="CDD" id="cd02440">
    <property type="entry name" value="AdoMet_MTases"/>
    <property type="match status" value="1"/>
</dbReference>
<evidence type="ECO:0000259" key="6">
    <source>
        <dbReference type="Pfam" id="PF08100"/>
    </source>
</evidence>
<dbReference type="RefSeq" id="XP_010916032.1">
    <property type="nucleotide sequence ID" value="XM_010917730.2"/>
</dbReference>
<keyword evidence="2" id="KW-0808">Transferase</keyword>
<dbReference type="InterPro" id="IPR036390">
    <property type="entry name" value="WH_DNA-bd_sf"/>
</dbReference>
<dbReference type="Proteomes" id="UP000504607">
    <property type="component" value="Chromosome 3"/>
</dbReference>
<keyword evidence="3" id="KW-0949">S-adenosyl-L-methionine</keyword>
<dbReference type="FunFam" id="3.40.50.150:FF:000057">
    <property type="entry name" value="O-methyltransferase ZRP4"/>
    <property type="match status" value="1"/>
</dbReference>
<feature type="domain" description="O-methyltransferase C-terminal" evidence="5">
    <location>
        <begin position="129"/>
        <end position="337"/>
    </location>
</feature>
<evidence type="ECO:0000313" key="8">
    <source>
        <dbReference type="RefSeq" id="XP_010916032.1"/>
    </source>
</evidence>
<evidence type="ECO:0000259" key="5">
    <source>
        <dbReference type="Pfam" id="PF00891"/>
    </source>
</evidence>
<dbReference type="SUPFAM" id="SSF53335">
    <property type="entry name" value="S-adenosyl-L-methionine-dependent methyltransferases"/>
    <property type="match status" value="1"/>
</dbReference>
<dbReference type="KEGG" id="egu:105040963"/>
<dbReference type="GO" id="GO:0046983">
    <property type="term" value="F:protein dimerization activity"/>
    <property type="evidence" value="ECO:0007669"/>
    <property type="project" value="InterPro"/>
</dbReference>
<dbReference type="InParanoid" id="A0A6I9QXD6"/>
<reference evidence="8" key="1">
    <citation type="submission" date="2025-08" db="UniProtKB">
        <authorList>
            <consortium name="RefSeq"/>
        </authorList>
    </citation>
    <scope>IDENTIFICATION</scope>
</reference>
<organism evidence="7 8">
    <name type="scientific">Elaeis guineensis var. tenera</name>
    <name type="common">Oil palm</name>
    <dbReference type="NCBI Taxonomy" id="51953"/>
    <lineage>
        <taxon>Eukaryota</taxon>
        <taxon>Viridiplantae</taxon>
        <taxon>Streptophyta</taxon>
        <taxon>Embryophyta</taxon>
        <taxon>Tracheophyta</taxon>
        <taxon>Spermatophyta</taxon>
        <taxon>Magnoliopsida</taxon>
        <taxon>Liliopsida</taxon>
        <taxon>Arecaceae</taxon>
        <taxon>Arecoideae</taxon>
        <taxon>Cocoseae</taxon>
        <taxon>Elaeidinae</taxon>
        <taxon>Elaeis</taxon>
    </lineage>
</organism>
<dbReference type="Pfam" id="PF08100">
    <property type="entry name" value="Dimerisation"/>
    <property type="match status" value="1"/>
</dbReference>
<evidence type="ECO:0000256" key="2">
    <source>
        <dbReference type="ARBA" id="ARBA00022679"/>
    </source>
</evidence>
<feature type="active site" description="Proton acceptor" evidence="4">
    <location>
        <position position="261"/>
    </location>
</feature>
<dbReference type="GO" id="GO:0008171">
    <property type="term" value="F:O-methyltransferase activity"/>
    <property type="evidence" value="ECO:0007669"/>
    <property type="project" value="InterPro"/>
</dbReference>
<dbReference type="OrthoDB" id="740093at2759"/>
<dbReference type="InterPro" id="IPR029063">
    <property type="entry name" value="SAM-dependent_MTases_sf"/>
</dbReference>
<keyword evidence="1" id="KW-0489">Methyltransferase</keyword>
<dbReference type="PANTHER" id="PTHR11746">
    <property type="entry name" value="O-METHYLTRANSFERASE"/>
    <property type="match status" value="1"/>
</dbReference>
<dbReference type="PIRSF" id="PIRSF005739">
    <property type="entry name" value="O-mtase"/>
    <property type="match status" value="1"/>
</dbReference>
<feature type="domain" description="O-methyltransferase dimerisation" evidence="6">
    <location>
        <begin position="30"/>
        <end position="108"/>
    </location>
</feature>
<evidence type="ECO:0000256" key="3">
    <source>
        <dbReference type="ARBA" id="ARBA00022691"/>
    </source>
</evidence>
<evidence type="ECO:0000256" key="1">
    <source>
        <dbReference type="ARBA" id="ARBA00022603"/>
    </source>
</evidence>
<proteinExistence type="predicted"/>
<gene>
    <name evidence="8" type="primary">LOC105040963</name>
</gene>
<name>A0A6I9QXD6_ELAGV</name>
<dbReference type="AlphaFoldDB" id="A0A6I9QXD6"/>
<dbReference type="InterPro" id="IPR016461">
    <property type="entry name" value="COMT-like"/>
</dbReference>
<dbReference type="InterPro" id="IPR012967">
    <property type="entry name" value="COMT_dimerisation"/>
</dbReference>
<dbReference type="Pfam" id="PF00891">
    <property type="entry name" value="Methyltransf_2"/>
    <property type="match status" value="1"/>
</dbReference>
<accession>A0A6I9QXD6</accession>
<sequence>MELTNGQSFGKPFQAHTLLLNQSFSTAGLMSLNCAVELGIADLIHSHGGPMPLSELARSIPIPPEKAPSLRRLMRLLVSHGVFAVQPDGNSENETAYLLTPLSELLLTKGTNLSPFIRVNSDPSFLKPWFHMGDWFKIKGSSPFEVAYGVKCVWELTAQRPELNDKFNDAMSCETCWVMKAMVTEFPQFFRGLKSLVDVGGGTGASARMIAEAFPDLKCTVFDLPHVVATLPESKLVDAVGGSMFDSIPPANAVFLKSILHNWSHEDCVKILKRCKEAIPPKEEGGKVIIVDMVINSNDAKVNETHLFYDVCMMIAFGGMERKEYEWRKIFNDAGFSDYKIFPLLGVYSIIELYP</sequence>
<dbReference type="SUPFAM" id="SSF46785">
    <property type="entry name" value="Winged helix' DNA-binding domain"/>
    <property type="match status" value="1"/>
</dbReference>
<dbReference type="Gene3D" id="1.10.10.10">
    <property type="entry name" value="Winged helix-like DNA-binding domain superfamily/Winged helix DNA-binding domain"/>
    <property type="match status" value="1"/>
</dbReference>
<dbReference type="PROSITE" id="PS51683">
    <property type="entry name" value="SAM_OMT_II"/>
    <property type="match status" value="1"/>
</dbReference>
<keyword evidence="7" id="KW-1185">Reference proteome</keyword>
<dbReference type="InterPro" id="IPR001077">
    <property type="entry name" value="COMT_C"/>
</dbReference>
<dbReference type="GeneID" id="105040963"/>
<dbReference type="Gene3D" id="3.40.50.150">
    <property type="entry name" value="Vaccinia Virus protein VP39"/>
    <property type="match status" value="1"/>
</dbReference>
<dbReference type="InterPro" id="IPR036388">
    <property type="entry name" value="WH-like_DNA-bd_sf"/>
</dbReference>
<evidence type="ECO:0000313" key="7">
    <source>
        <dbReference type="Proteomes" id="UP000504607"/>
    </source>
</evidence>
<dbReference type="GO" id="GO:0008757">
    <property type="term" value="F:S-adenosylmethionine-dependent methyltransferase activity"/>
    <property type="evidence" value="ECO:0007669"/>
    <property type="project" value="UniProtKB-ARBA"/>
</dbReference>
<protein>
    <submittedName>
        <fullName evidence="8">Trans-resveratrol di-O-methyltransferase-like</fullName>
    </submittedName>
</protein>
<dbReference type="GO" id="GO:0032259">
    <property type="term" value="P:methylation"/>
    <property type="evidence" value="ECO:0007669"/>
    <property type="project" value="UniProtKB-KW"/>
</dbReference>
<evidence type="ECO:0000256" key="4">
    <source>
        <dbReference type="PIRSR" id="PIRSR005739-1"/>
    </source>
</evidence>
<dbReference type="FunCoup" id="A0A6I9QXD6">
    <property type="interactions" value="280"/>
</dbReference>